<keyword evidence="4" id="KW-0479">Metal-binding</keyword>
<dbReference type="SUPFAM" id="SSF82185">
    <property type="entry name" value="Histone H3 K4-specific methyltransferase SET7/9 N-terminal domain"/>
    <property type="match status" value="1"/>
</dbReference>
<keyword evidence="4" id="KW-0863">Zinc-finger</keyword>
<dbReference type="Gene3D" id="3.30.40.10">
    <property type="entry name" value="Zinc/RING finger domain, C3HC4 (zinc finger)"/>
    <property type="match status" value="1"/>
</dbReference>
<dbReference type="Proteomes" id="UP000304951">
    <property type="component" value="Unassembled WGS sequence"/>
</dbReference>
<accession>A0A4S8SK15</accession>
<dbReference type="Gene3D" id="2.60.210.10">
    <property type="entry name" value="Apoptosis, Tumor Necrosis Factor Receptor Associated Protein 2, Chain A"/>
    <property type="match status" value="1"/>
</dbReference>
<sequence length="958" mass="107359">MHVHRFVVEVPGFLVWLGLVWNMATLTHSPHALHAQTTTNPNHFHDGTSEIHSTSSTQDSSTLSAITPALMDESEDNVRERLIFAPALAIPRMDADSDMEGADDTAGRSPIWPPPQALERGNSPAAPVASINVIDLPAADARSPIPEPLSPIPPPPPPAADLFMEGRPPPPPVLVPDGPTRSGDSGEEDDDDDDDRSHISDERAKSFYPFKEDMSEPDAEETRIMRGYVENSALDDKHWHSRTFFDLQDAEFTPKEQGKIEWTIEEFNGTKDNPRKNLLLTSHTVHIGGHDWRIKLLPHGNMQTDRLSLYVENVSIQSAEPQEWPEGSLPLPVLGEGVKVMKRKAVAAQVSILVYNPEEPRVNEFRADAHQFFQDSPDHGWTRFTSVPWYEIHRRSYAQRQPLLRNDTLAVKAFIRVIDDPTGCLWTAKQSKLSVTGLNPFHSGGHEDAALYPVLALWLHLRPFRQLLYQTVTKKDDNILAALQAVLWRMRSRVGSPADNNHVPLLSEYLEDFYEDRGPQDAMQTMNDLYEDAAAYLQHLDHEDKDKGLSPRAIERLNNVFGRHQFSGERATKRSIVGKTSMQEVVDGDFPSNLKSEVLTIELERQIFDSDKRVWKKLLNKVRLDDQITIAGVIYTLYGFVAHEGHLRTGRYSSYFRPGGLKGLWYTYKNIIPTCLTRTQAVSPREGVLPAEAIEEPVITADRPVNYDRLLGQVDAVAYVVMYIRSSDAFDLAAKEPWDVPEWIPKTYGPQVIPEGAGNGAAETLHYDDAESVASDEEMNDVTEGSISEDKVIADNLKLEQVTINYLSQPFYSGTINSDNQQHGQGHLITLSGDEYTGQFENSSYSGEGTMLYANSDTYVGTWLNDLPHGHGTHTSHRTGNVYTGNWEEGKKSGAGVTHWKMSEEESKACRICFGAEADAAFYDCGHVVACLSCARRVEDCPVCRRRIRDVVRLFYMA</sequence>
<keyword evidence="2" id="KW-0963">Cytoplasm</keyword>
<gene>
    <name evidence="9" type="ORF">D6D19_05034</name>
    <name evidence="8" type="ORF">D6D28_04688</name>
</gene>
<comment type="caution">
    <text evidence="8">The sequence shown here is derived from an EMBL/GenBank/DDBJ whole genome shotgun (WGS) entry which is preliminary data.</text>
</comment>
<evidence type="ECO:0008006" key="12">
    <source>
        <dbReference type="Google" id="ProtNLM"/>
    </source>
</evidence>
<dbReference type="Pfam" id="PF02493">
    <property type="entry name" value="MORN"/>
    <property type="match status" value="3"/>
</dbReference>
<dbReference type="SMART" id="SM00698">
    <property type="entry name" value="MORN"/>
    <property type="match status" value="4"/>
</dbReference>
<dbReference type="SUPFAM" id="SSF57850">
    <property type="entry name" value="RING/U-box"/>
    <property type="match status" value="1"/>
</dbReference>
<dbReference type="Pfam" id="PF13920">
    <property type="entry name" value="zf-C3HC4_3"/>
    <property type="match status" value="1"/>
</dbReference>
<keyword evidence="4" id="KW-0862">Zinc</keyword>
<feature type="compositionally biased region" description="Pro residues" evidence="5">
    <location>
        <begin position="145"/>
        <end position="159"/>
    </location>
</feature>
<dbReference type="PROSITE" id="PS50144">
    <property type="entry name" value="MATH"/>
    <property type="match status" value="1"/>
</dbReference>
<evidence type="ECO:0000256" key="3">
    <source>
        <dbReference type="ARBA" id="ARBA00022737"/>
    </source>
</evidence>
<dbReference type="InterPro" id="IPR001394">
    <property type="entry name" value="Peptidase_C19_UCH"/>
</dbReference>
<keyword evidence="3" id="KW-0677">Repeat</keyword>
<evidence type="ECO:0000313" key="10">
    <source>
        <dbReference type="Proteomes" id="UP000304951"/>
    </source>
</evidence>
<dbReference type="Gene3D" id="3.90.70.10">
    <property type="entry name" value="Cysteine proteinases"/>
    <property type="match status" value="1"/>
</dbReference>
<evidence type="ECO:0000256" key="1">
    <source>
        <dbReference type="ARBA" id="ARBA00004496"/>
    </source>
</evidence>
<dbReference type="PROSITE" id="PS50089">
    <property type="entry name" value="ZF_RING_2"/>
    <property type="match status" value="1"/>
</dbReference>
<evidence type="ECO:0000259" key="7">
    <source>
        <dbReference type="PROSITE" id="PS50144"/>
    </source>
</evidence>
<proteinExistence type="predicted"/>
<reference evidence="10 11" key="1">
    <citation type="submission" date="2018-10" db="EMBL/GenBank/DDBJ databases">
        <title>Fifty Aureobasidium pullulans genomes reveal a recombining polyextremotolerant generalist.</title>
        <authorList>
            <person name="Gostincar C."/>
            <person name="Turk M."/>
            <person name="Zajc J."/>
            <person name="Gunde-Cimerman N."/>
        </authorList>
    </citation>
    <scope>NUCLEOTIDE SEQUENCE [LARGE SCALE GENOMIC DNA]</scope>
    <source>
        <strain evidence="9 11">EXF-10659</strain>
        <strain evidence="8 10">EXF-11900</strain>
    </source>
</reference>
<feature type="compositionally biased region" description="Basic and acidic residues" evidence="5">
    <location>
        <begin position="195"/>
        <end position="218"/>
    </location>
</feature>
<dbReference type="Pfam" id="PF00443">
    <property type="entry name" value="UCH"/>
    <property type="match status" value="1"/>
</dbReference>
<evidence type="ECO:0000313" key="11">
    <source>
        <dbReference type="Proteomes" id="UP000308802"/>
    </source>
</evidence>
<evidence type="ECO:0000313" key="9">
    <source>
        <dbReference type="EMBL" id="THW74199.1"/>
    </source>
</evidence>
<dbReference type="SUPFAM" id="SSF49599">
    <property type="entry name" value="TRAF domain-like"/>
    <property type="match status" value="1"/>
</dbReference>
<feature type="compositionally biased region" description="Acidic residues" evidence="5">
    <location>
        <begin position="185"/>
        <end position="194"/>
    </location>
</feature>
<evidence type="ECO:0000256" key="4">
    <source>
        <dbReference type="PROSITE-ProRule" id="PRU00175"/>
    </source>
</evidence>
<comment type="subcellular location">
    <subcellularLocation>
        <location evidence="1">Cytoplasm</location>
    </subcellularLocation>
</comment>
<dbReference type="InterPro" id="IPR008974">
    <property type="entry name" value="TRAF-like"/>
</dbReference>
<evidence type="ECO:0000313" key="8">
    <source>
        <dbReference type="EMBL" id="THV71086.1"/>
    </source>
</evidence>
<evidence type="ECO:0000256" key="2">
    <source>
        <dbReference type="ARBA" id="ARBA00022490"/>
    </source>
</evidence>
<feature type="region of interest" description="Disordered" evidence="5">
    <location>
        <begin position="142"/>
        <end position="218"/>
    </location>
</feature>
<name>A0A4S8SK15_AURPU</name>
<dbReference type="InterPro" id="IPR013083">
    <property type="entry name" value="Znf_RING/FYVE/PHD"/>
</dbReference>
<organism evidence="8 10">
    <name type="scientific">Aureobasidium pullulans</name>
    <name type="common">Black yeast</name>
    <name type="synonym">Pullularia pullulans</name>
    <dbReference type="NCBI Taxonomy" id="5580"/>
    <lineage>
        <taxon>Eukaryota</taxon>
        <taxon>Fungi</taxon>
        <taxon>Dikarya</taxon>
        <taxon>Ascomycota</taxon>
        <taxon>Pezizomycotina</taxon>
        <taxon>Dothideomycetes</taxon>
        <taxon>Dothideomycetidae</taxon>
        <taxon>Dothideales</taxon>
        <taxon>Saccotheciaceae</taxon>
        <taxon>Aureobasidium</taxon>
    </lineage>
</organism>
<dbReference type="GO" id="GO:0008270">
    <property type="term" value="F:zinc ion binding"/>
    <property type="evidence" value="ECO:0007669"/>
    <property type="project" value="UniProtKB-KW"/>
</dbReference>
<dbReference type="AlphaFoldDB" id="A0A4S8SK15"/>
<dbReference type="Proteomes" id="UP000308802">
    <property type="component" value="Unassembled WGS sequence"/>
</dbReference>
<dbReference type="InterPro" id="IPR003409">
    <property type="entry name" value="MORN"/>
</dbReference>
<dbReference type="PANTHER" id="PTHR43215:SF14">
    <property type="entry name" value="RADIAL SPOKE HEAD 1 HOMOLOG"/>
    <property type="match status" value="1"/>
</dbReference>
<feature type="domain" description="RING-type" evidence="6">
    <location>
        <begin position="910"/>
        <end position="945"/>
    </location>
</feature>
<dbReference type="GO" id="GO:0016579">
    <property type="term" value="P:protein deubiquitination"/>
    <property type="evidence" value="ECO:0007669"/>
    <property type="project" value="InterPro"/>
</dbReference>
<protein>
    <recommendedName>
        <fullName evidence="12">RING-type domain-containing protein</fullName>
    </recommendedName>
</protein>
<dbReference type="InterPro" id="IPR038765">
    <property type="entry name" value="Papain-like_cys_pep_sf"/>
</dbReference>
<feature type="region of interest" description="Disordered" evidence="5">
    <location>
        <begin position="97"/>
        <end position="124"/>
    </location>
</feature>
<dbReference type="InterPro" id="IPR001841">
    <property type="entry name" value="Znf_RING"/>
</dbReference>
<dbReference type="SMART" id="SM00184">
    <property type="entry name" value="RING"/>
    <property type="match status" value="1"/>
</dbReference>
<dbReference type="EMBL" id="QZAF01000167">
    <property type="protein sequence ID" value="THV71086.1"/>
    <property type="molecule type" value="Genomic_DNA"/>
</dbReference>
<evidence type="ECO:0000259" key="6">
    <source>
        <dbReference type="PROSITE" id="PS50089"/>
    </source>
</evidence>
<feature type="domain" description="MATH" evidence="7">
    <location>
        <begin position="257"/>
        <end position="415"/>
    </location>
</feature>
<evidence type="ECO:0000256" key="5">
    <source>
        <dbReference type="SAM" id="MobiDB-lite"/>
    </source>
</evidence>
<dbReference type="PANTHER" id="PTHR43215">
    <property type="entry name" value="RADIAL SPOKE HEAD 1 HOMOLOG"/>
    <property type="match status" value="1"/>
</dbReference>
<dbReference type="GO" id="GO:0004843">
    <property type="term" value="F:cysteine-type deubiquitinase activity"/>
    <property type="evidence" value="ECO:0007669"/>
    <property type="project" value="InterPro"/>
</dbReference>
<dbReference type="GO" id="GO:0005737">
    <property type="term" value="C:cytoplasm"/>
    <property type="evidence" value="ECO:0007669"/>
    <property type="project" value="UniProtKB-SubCell"/>
</dbReference>
<dbReference type="SUPFAM" id="SSF54001">
    <property type="entry name" value="Cysteine proteinases"/>
    <property type="match status" value="1"/>
</dbReference>
<dbReference type="Gene3D" id="2.20.110.10">
    <property type="entry name" value="Histone H3 K4-specific methyltransferase SET7/9 N-terminal domain"/>
    <property type="match status" value="1"/>
</dbReference>
<dbReference type="EMBL" id="QZAO01000140">
    <property type="protein sequence ID" value="THW74199.1"/>
    <property type="molecule type" value="Genomic_DNA"/>
</dbReference>
<dbReference type="InterPro" id="IPR002083">
    <property type="entry name" value="MATH/TRAF_dom"/>
</dbReference>